<proteinExistence type="predicted"/>
<evidence type="ECO:0000313" key="2">
    <source>
        <dbReference type="Proteomes" id="UP000323506"/>
    </source>
</evidence>
<dbReference type="EMBL" id="CM017700">
    <property type="protein sequence ID" value="TYG87230.1"/>
    <property type="molecule type" value="Genomic_DNA"/>
</dbReference>
<name>A0A5D2E1S2_GOSDA</name>
<dbReference type="AlphaFoldDB" id="A0A5D2E1S2"/>
<gene>
    <name evidence="1" type="ORF">ES288_A13G197000v1</name>
</gene>
<sequence length="47" mass="5547">MKAYPGLIRRKYEGFVMLNLNPHLASITMKQTRIRNLLSKIRGSSWR</sequence>
<dbReference type="Proteomes" id="UP000323506">
    <property type="component" value="Chromosome A13"/>
</dbReference>
<reference evidence="1 2" key="1">
    <citation type="submission" date="2019-06" db="EMBL/GenBank/DDBJ databases">
        <title>WGS assembly of Gossypium darwinii.</title>
        <authorList>
            <person name="Chen Z.J."/>
            <person name="Sreedasyam A."/>
            <person name="Ando A."/>
            <person name="Song Q."/>
            <person name="De L."/>
            <person name="Hulse-Kemp A."/>
            <person name="Ding M."/>
            <person name="Ye W."/>
            <person name="Kirkbride R."/>
            <person name="Jenkins J."/>
            <person name="Plott C."/>
            <person name="Lovell J."/>
            <person name="Lin Y.-M."/>
            <person name="Vaughn R."/>
            <person name="Liu B."/>
            <person name="Li W."/>
            <person name="Simpson S."/>
            <person name="Scheffler B."/>
            <person name="Saski C."/>
            <person name="Grover C."/>
            <person name="Hu G."/>
            <person name="Conover J."/>
            <person name="Carlson J."/>
            <person name="Shu S."/>
            <person name="Boston L."/>
            <person name="Williams M."/>
            <person name="Peterson D."/>
            <person name="Mcgee K."/>
            <person name="Jones D."/>
            <person name="Wendel J."/>
            <person name="Stelly D."/>
            <person name="Grimwood J."/>
            <person name="Schmutz J."/>
        </authorList>
    </citation>
    <scope>NUCLEOTIDE SEQUENCE [LARGE SCALE GENOMIC DNA]</scope>
    <source>
        <strain evidence="1">1808015.09</strain>
    </source>
</reference>
<accession>A0A5D2E1S2</accession>
<evidence type="ECO:0000313" key="1">
    <source>
        <dbReference type="EMBL" id="TYG87230.1"/>
    </source>
</evidence>
<keyword evidence="2" id="KW-1185">Reference proteome</keyword>
<organism evidence="1 2">
    <name type="scientific">Gossypium darwinii</name>
    <name type="common">Darwin's cotton</name>
    <name type="synonym">Gossypium barbadense var. darwinii</name>
    <dbReference type="NCBI Taxonomy" id="34276"/>
    <lineage>
        <taxon>Eukaryota</taxon>
        <taxon>Viridiplantae</taxon>
        <taxon>Streptophyta</taxon>
        <taxon>Embryophyta</taxon>
        <taxon>Tracheophyta</taxon>
        <taxon>Spermatophyta</taxon>
        <taxon>Magnoliopsida</taxon>
        <taxon>eudicotyledons</taxon>
        <taxon>Gunneridae</taxon>
        <taxon>Pentapetalae</taxon>
        <taxon>rosids</taxon>
        <taxon>malvids</taxon>
        <taxon>Malvales</taxon>
        <taxon>Malvaceae</taxon>
        <taxon>Malvoideae</taxon>
        <taxon>Gossypium</taxon>
    </lineage>
</organism>
<protein>
    <submittedName>
        <fullName evidence="1">Uncharacterized protein</fullName>
    </submittedName>
</protein>